<keyword evidence="15" id="KW-1185">Reference proteome</keyword>
<dbReference type="Pfam" id="PF06862">
    <property type="entry name" value="Utp25_C"/>
    <property type="match status" value="1"/>
</dbReference>
<dbReference type="PANTHER" id="PTHR12933">
    <property type="entry name" value="ORF PROTEIN-RELATED"/>
    <property type="match status" value="1"/>
</dbReference>
<feature type="compositionally biased region" description="Polar residues" evidence="11">
    <location>
        <begin position="387"/>
        <end position="401"/>
    </location>
</feature>
<feature type="region of interest" description="Disordered" evidence="11">
    <location>
        <begin position="387"/>
        <end position="409"/>
    </location>
</feature>
<dbReference type="GO" id="GO:0034511">
    <property type="term" value="F:U3 snoRNA binding"/>
    <property type="evidence" value="ECO:0007669"/>
    <property type="project" value="InterPro"/>
</dbReference>
<dbReference type="EMBL" id="LCWF01000064">
    <property type="protein sequence ID" value="KKY23956.1"/>
    <property type="molecule type" value="Genomic_DNA"/>
</dbReference>
<name>A0A0G2EPC6_PHACM</name>
<evidence type="ECO:0000256" key="9">
    <source>
        <dbReference type="ARBA" id="ARBA00023274"/>
    </source>
</evidence>
<dbReference type="OrthoDB" id="10264378at2759"/>
<dbReference type="GO" id="GO:0032040">
    <property type="term" value="C:small-subunit processome"/>
    <property type="evidence" value="ECO:0007669"/>
    <property type="project" value="TreeGrafter"/>
</dbReference>
<comment type="function">
    <text evidence="1 10">DEAD-box RNA helicase-like protein required for pre-18S rRNA processing, specifically at sites A0, A1, and A2.</text>
</comment>
<evidence type="ECO:0000256" key="7">
    <source>
        <dbReference type="ARBA" id="ARBA00022552"/>
    </source>
</evidence>
<dbReference type="InterPro" id="IPR053940">
    <property type="entry name" value="UTP25_NTPase-like"/>
</dbReference>
<keyword evidence="9 10" id="KW-0687">Ribonucleoprotein</keyword>
<feature type="compositionally biased region" description="Acidic residues" evidence="11">
    <location>
        <begin position="56"/>
        <end position="70"/>
    </location>
</feature>
<evidence type="ECO:0000256" key="5">
    <source>
        <dbReference type="ARBA" id="ARBA00015422"/>
    </source>
</evidence>
<proteinExistence type="inferred from homology"/>
<evidence type="ECO:0000259" key="12">
    <source>
        <dbReference type="Pfam" id="PF06862"/>
    </source>
</evidence>
<accession>A0A0G2EPC6</accession>
<feature type="compositionally biased region" description="Acidic residues" evidence="11">
    <location>
        <begin position="167"/>
        <end position="208"/>
    </location>
</feature>
<protein>
    <recommendedName>
        <fullName evidence="5 10">U3 small nucleolar RNA-associated protein 25</fullName>
        <shortName evidence="10">U3 snoRNA-associated protein 25</shortName>
    </recommendedName>
</protein>
<keyword evidence="7 10" id="KW-0698">rRNA processing</keyword>
<dbReference type="InterPro" id="IPR027417">
    <property type="entry name" value="P-loop_NTPase"/>
</dbReference>
<dbReference type="Pfam" id="PF22916">
    <property type="entry name" value="UTP25_NTPase-like"/>
    <property type="match status" value="1"/>
</dbReference>
<evidence type="ECO:0000256" key="10">
    <source>
        <dbReference type="RuleBase" id="RU365070"/>
    </source>
</evidence>
<dbReference type="InterPro" id="IPR010678">
    <property type="entry name" value="UTP25"/>
</dbReference>
<evidence type="ECO:0000313" key="14">
    <source>
        <dbReference type="EMBL" id="KKY23956.1"/>
    </source>
</evidence>
<feature type="compositionally biased region" description="Basic and acidic residues" evidence="11">
    <location>
        <begin position="128"/>
        <end position="137"/>
    </location>
</feature>
<feature type="domain" description="UTP25 NTP hydrolase-like" evidence="13">
    <location>
        <begin position="299"/>
        <end position="560"/>
    </location>
</feature>
<comment type="subcellular location">
    <subcellularLocation>
        <location evidence="2 10">Nucleus</location>
        <location evidence="2 10">Nucleolus</location>
    </subcellularLocation>
</comment>
<evidence type="ECO:0000256" key="4">
    <source>
        <dbReference type="ARBA" id="ARBA00011192"/>
    </source>
</evidence>
<dbReference type="FunFam" id="3.40.50.300:FF:002356">
    <property type="entry name" value="U3 small nucleolar RNA-associated protein 25"/>
    <property type="match status" value="1"/>
</dbReference>
<evidence type="ECO:0000259" key="13">
    <source>
        <dbReference type="Pfam" id="PF22916"/>
    </source>
</evidence>
<evidence type="ECO:0000256" key="11">
    <source>
        <dbReference type="SAM" id="MobiDB-lite"/>
    </source>
</evidence>
<comment type="caution">
    <text evidence="14">The sequence shown here is derived from an EMBL/GenBank/DDBJ whole genome shotgun (WGS) entry which is preliminary data.</text>
</comment>
<keyword evidence="6 10" id="KW-0690">Ribosome biogenesis</keyword>
<evidence type="ECO:0000313" key="15">
    <source>
        <dbReference type="Proteomes" id="UP000053317"/>
    </source>
</evidence>
<keyword evidence="8 10" id="KW-0539">Nucleus</keyword>
<sequence>MAPPGRRGGARSSGSLRGGSRGRGRGRGRGHGRGRTTDNPRTRFRNSRLQDLQSGSDDESDESPVDEPHEEDSNQQVETSSSDEDSDQAEGLYATLLQSLHTASRPDEPARKKRKIESPKSSGLDTHSSPEDLEGRKNPGSNRSKVNRSHTNGEKGTFESGSAASNDEGDDGYSDLEDVAEDEGEIQNEETAAVEDDGEADDWEDLSDPFDQHFHGPEVLSNVKAIRETLRQTTSSKIKGKLRKTTVLPQLERSSDSKQETSLITRPTHLKARLQETGLKAWSRLGEVEKDLGSSVLQYRDVIFADRSVRNASDLRDLICLQALNHVFKTRDRVSKNNVRLSRDTSGDMPELRDQGFTRPKVLFILPTKNSCVQFVESLVRLSSPQQQENKSRFQDSFANTEESKEWGDDKPEDFRELFSGNDDDMFRIGFKFTRKTLKYYSQFYQSDIILASPLGLRTVIESSGKDKNHDSDFLSSIEIAIIDHADALLMQNWQHVEYIFSQLNLLPKDSHGCDFTRVRNIYLDNLSKYFRQTIILSPFLSPEINALATSHLHNQTGLVKYVPTYSGTMLNLPATIPPSTTQTFLRFNSPSPSSDPSLRFTYFTTTLLPALLPTSRTKGLGGTLLFVPSYFSFLRLQTHLSSDPSCTSLAFSSITEYSSHSDAARTRSHFANGRYSLLLYTERAHHFRRFQSIRGVKRVIFFGIPENHIFWAEICGYLGGDSVKGEDNRSQGKGRIRALFSKWDVLKLERIVGTERVGKMIRGDEGDVFEFV</sequence>
<feature type="region of interest" description="Disordered" evidence="11">
    <location>
        <begin position="1"/>
        <end position="217"/>
    </location>
</feature>
<dbReference type="GO" id="GO:0019843">
    <property type="term" value="F:rRNA binding"/>
    <property type="evidence" value="ECO:0007669"/>
    <property type="project" value="TreeGrafter"/>
</dbReference>
<dbReference type="GO" id="GO:0000462">
    <property type="term" value="P:maturation of SSU-rRNA from tricistronic rRNA transcript (SSU-rRNA, 5.8S rRNA, LSU-rRNA)"/>
    <property type="evidence" value="ECO:0007669"/>
    <property type="project" value="TreeGrafter"/>
</dbReference>
<dbReference type="Proteomes" id="UP000053317">
    <property type="component" value="Unassembled WGS sequence"/>
</dbReference>
<comment type="similarity">
    <text evidence="3 10">Belongs to the UTP25 family.</text>
</comment>
<dbReference type="PANTHER" id="PTHR12933:SF0">
    <property type="entry name" value="U3 SMALL NUCLEOLAR RNA-ASSOCIATED PROTEIN 25 HOMOLOG"/>
    <property type="match status" value="1"/>
</dbReference>
<dbReference type="Gene3D" id="3.40.50.300">
    <property type="entry name" value="P-loop containing nucleotide triphosphate hydrolases"/>
    <property type="match status" value="1"/>
</dbReference>
<evidence type="ECO:0000256" key="2">
    <source>
        <dbReference type="ARBA" id="ARBA00004604"/>
    </source>
</evidence>
<feature type="compositionally biased region" description="Basic residues" evidence="11">
    <location>
        <begin position="20"/>
        <end position="34"/>
    </location>
</feature>
<evidence type="ECO:0000256" key="3">
    <source>
        <dbReference type="ARBA" id="ARBA00009223"/>
    </source>
</evidence>
<feature type="domain" description="UTP25 C-terminal" evidence="12">
    <location>
        <begin position="578"/>
        <end position="772"/>
    </location>
</feature>
<evidence type="ECO:0000256" key="1">
    <source>
        <dbReference type="ARBA" id="ARBA00002883"/>
    </source>
</evidence>
<dbReference type="InterPro" id="IPR053939">
    <property type="entry name" value="UTP25_C"/>
</dbReference>
<comment type="subunit">
    <text evidence="4 10">Component of the ribosomal small subunit (SSU) processome composed of at least 40 protein subunits and snoRNA U3.</text>
</comment>
<evidence type="ECO:0000256" key="8">
    <source>
        <dbReference type="ARBA" id="ARBA00023242"/>
    </source>
</evidence>
<evidence type="ECO:0000256" key="6">
    <source>
        <dbReference type="ARBA" id="ARBA00022517"/>
    </source>
</evidence>
<reference evidence="14 15" key="1">
    <citation type="submission" date="2015-05" db="EMBL/GenBank/DDBJ databases">
        <title>Distinctive expansion of gene families associated with plant cell wall degradation and secondary metabolism in the genomes of grapevine trunk pathogens.</title>
        <authorList>
            <person name="Lawrence D.P."/>
            <person name="Travadon R."/>
            <person name="Rolshausen P.E."/>
            <person name="Baumgartner K."/>
        </authorList>
    </citation>
    <scope>NUCLEOTIDE SEQUENCE [LARGE SCALE GENOMIC DNA]</scope>
    <source>
        <strain evidence="14">UCRPC4</strain>
    </source>
</reference>
<reference evidence="14 15" key="2">
    <citation type="submission" date="2015-05" db="EMBL/GenBank/DDBJ databases">
        <authorList>
            <person name="Morales-Cruz A."/>
            <person name="Amrine K.C."/>
            <person name="Cantu D."/>
        </authorList>
    </citation>
    <scope>NUCLEOTIDE SEQUENCE [LARGE SCALE GENOMIC DNA]</scope>
    <source>
        <strain evidence="14">UCRPC4</strain>
    </source>
</reference>
<dbReference type="AlphaFoldDB" id="A0A0G2EPC6"/>
<gene>
    <name evidence="14" type="ORF">UCRPC4_g02769</name>
</gene>
<organism evidence="14 15">
    <name type="scientific">Phaeomoniella chlamydospora</name>
    <name type="common">Phaeoacremonium chlamydosporum</name>
    <dbReference type="NCBI Taxonomy" id="158046"/>
    <lineage>
        <taxon>Eukaryota</taxon>
        <taxon>Fungi</taxon>
        <taxon>Dikarya</taxon>
        <taxon>Ascomycota</taxon>
        <taxon>Pezizomycotina</taxon>
        <taxon>Eurotiomycetes</taxon>
        <taxon>Chaetothyriomycetidae</taxon>
        <taxon>Phaeomoniellales</taxon>
        <taxon>Phaeomoniellaceae</taxon>
        <taxon>Phaeomoniella</taxon>
    </lineage>
</organism>